<name>A0A6F8PXZ9_9GAMM</name>
<feature type="domain" description="AAA" evidence="1">
    <location>
        <begin position="6"/>
        <end position="76"/>
    </location>
</feature>
<organism evidence="2 3">
    <name type="scientific">Thiosulfatimonas sediminis</name>
    <dbReference type="NCBI Taxonomy" id="2675054"/>
    <lineage>
        <taxon>Bacteria</taxon>
        <taxon>Pseudomonadati</taxon>
        <taxon>Pseudomonadota</taxon>
        <taxon>Gammaproteobacteria</taxon>
        <taxon>Thiotrichales</taxon>
        <taxon>Piscirickettsiaceae</taxon>
        <taxon>Thiosulfatimonas</taxon>
    </lineage>
</organism>
<dbReference type="InterPro" id="IPR041682">
    <property type="entry name" value="AAA_14"/>
</dbReference>
<dbReference type="Pfam" id="PF13173">
    <property type="entry name" value="AAA_14"/>
    <property type="match status" value="1"/>
</dbReference>
<sequence length="77" mass="8659">MNIELLTNQAFNPETDLLILDEIGECERAVTSLKYFAEKAPSYFIAASGSNIGLLNTFPVGKVEQYNLRPLTFQEFI</sequence>
<dbReference type="Proteomes" id="UP000501726">
    <property type="component" value="Chromosome"/>
</dbReference>
<keyword evidence="3" id="KW-1185">Reference proteome</keyword>
<evidence type="ECO:0000313" key="3">
    <source>
        <dbReference type="Proteomes" id="UP000501726"/>
    </source>
</evidence>
<proteinExistence type="predicted"/>
<evidence type="ECO:0000259" key="1">
    <source>
        <dbReference type="Pfam" id="PF13173"/>
    </source>
</evidence>
<reference evidence="3" key="1">
    <citation type="submission" date="2019-11" db="EMBL/GenBank/DDBJ databases">
        <title>Isolation and characterization of two novel species in the genus Thiomicrorhabdus.</title>
        <authorList>
            <person name="Mochizuki J."/>
            <person name="Kojima H."/>
            <person name="Fukui M."/>
        </authorList>
    </citation>
    <scope>NUCLEOTIDE SEQUENCE [LARGE SCALE GENOMIC DNA]</scope>
    <source>
        <strain evidence="3">aks77</strain>
    </source>
</reference>
<dbReference type="AlphaFoldDB" id="A0A6F8PXZ9"/>
<protein>
    <recommendedName>
        <fullName evidence="1">AAA domain-containing protein</fullName>
    </recommendedName>
</protein>
<gene>
    <name evidence="2" type="ORF">THMIRHAS_23720</name>
</gene>
<accession>A0A6F8PXZ9</accession>
<dbReference type="EMBL" id="AP021889">
    <property type="protein sequence ID" value="BBP46999.1"/>
    <property type="molecule type" value="Genomic_DNA"/>
</dbReference>
<evidence type="ECO:0000313" key="2">
    <source>
        <dbReference type="EMBL" id="BBP46999.1"/>
    </source>
</evidence>
<dbReference type="KEGG" id="tse:THMIRHAS_23720"/>